<comment type="function">
    <text evidence="2 10 12">Catalyzes the transfer of a dimethylallyl group onto the adenine at position 37 in tRNAs that read codons beginning with uridine, leading to the formation of N6-(dimethylallyl)adenosine (i(6)A).</text>
</comment>
<reference evidence="14 15" key="1">
    <citation type="submission" date="2020-06" db="EMBL/GenBank/DDBJ databases">
        <title>Dysbiosis in marine aquaculture revealed through microbiome analysis: reverse ecology for environmental sustainability.</title>
        <authorList>
            <person name="Haro-Moreno J.M."/>
            <person name="Coutinho F.H."/>
            <person name="Zaragoza-Solas A."/>
            <person name="Picazo A."/>
            <person name="Almagro-Moreno S."/>
            <person name="Lopez-Perez M."/>
        </authorList>
    </citation>
    <scope>NUCLEOTIDE SEQUENCE [LARGE SCALE GENOMIC DNA]</scope>
    <source>
        <strain evidence="14">MCMED-G42</strain>
    </source>
</reference>
<dbReference type="GO" id="GO:0052381">
    <property type="term" value="F:tRNA dimethylallyltransferase activity"/>
    <property type="evidence" value="ECO:0007669"/>
    <property type="project" value="UniProtKB-UniRule"/>
</dbReference>
<feature type="region of interest" description="Interaction with substrate tRNA" evidence="10">
    <location>
        <begin position="39"/>
        <end position="42"/>
    </location>
</feature>
<evidence type="ECO:0000256" key="10">
    <source>
        <dbReference type="HAMAP-Rule" id="MF_00185"/>
    </source>
</evidence>
<comment type="cofactor">
    <cofactor evidence="1 10">
        <name>Mg(2+)</name>
        <dbReference type="ChEBI" id="CHEBI:18420"/>
    </cofactor>
</comment>
<dbReference type="NCBIfam" id="TIGR00174">
    <property type="entry name" value="miaA"/>
    <property type="match status" value="1"/>
</dbReference>
<dbReference type="GO" id="GO:0005524">
    <property type="term" value="F:ATP binding"/>
    <property type="evidence" value="ECO:0007669"/>
    <property type="project" value="UniProtKB-UniRule"/>
</dbReference>
<feature type="site" description="Interaction with substrate tRNA" evidence="10">
    <location>
        <position position="127"/>
    </location>
</feature>
<comment type="similarity">
    <text evidence="3 10 13">Belongs to the IPP transferase family.</text>
</comment>
<proteinExistence type="inferred from homology"/>
<organism evidence="14 15">
    <name type="scientific">SAR86 cluster bacterium</name>
    <dbReference type="NCBI Taxonomy" id="2030880"/>
    <lineage>
        <taxon>Bacteria</taxon>
        <taxon>Pseudomonadati</taxon>
        <taxon>Pseudomonadota</taxon>
        <taxon>Gammaproteobacteria</taxon>
        <taxon>SAR86 cluster</taxon>
    </lineage>
</organism>
<comment type="caution">
    <text evidence="14">The sequence shown here is derived from an EMBL/GenBank/DDBJ whole genome shotgun (WGS) entry which is preliminary data.</text>
</comment>
<name>A0A838YP95_9GAMM</name>
<feature type="binding site" evidence="10">
    <location>
        <begin position="14"/>
        <end position="21"/>
    </location>
    <ligand>
        <name>ATP</name>
        <dbReference type="ChEBI" id="CHEBI:30616"/>
    </ligand>
</feature>
<evidence type="ECO:0000256" key="9">
    <source>
        <dbReference type="ARBA" id="ARBA00049563"/>
    </source>
</evidence>
<evidence type="ECO:0000256" key="4">
    <source>
        <dbReference type="ARBA" id="ARBA00022679"/>
    </source>
</evidence>
<comment type="catalytic activity">
    <reaction evidence="9 10 11">
        <text>adenosine(37) in tRNA + dimethylallyl diphosphate = N(6)-dimethylallyladenosine(37) in tRNA + diphosphate</text>
        <dbReference type="Rhea" id="RHEA:26482"/>
        <dbReference type="Rhea" id="RHEA-COMP:10162"/>
        <dbReference type="Rhea" id="RHEA-COMP:10375"/>
        <dbReference type="ChEBI" id="CHEBI:33019"/>
        <dbReference type="ChEBI" id="CHEBI:57623"/>
        <dbReference type="ChEBI" id="CHEBI:74411"/>
        <dbReference type="ChEBI" id="CHEBI:74415"/>
        <dbReference type="EC" id="2.5.1.75"/>
    </reaction>
</comment>
<keyword evidence="6 10" id="KW-0547">Nucleotide-binding</keyword>
<feature type="binding site" evidence="10">
    <location>
        <begin position="16"/>
        <end position="21"/>
    </location>
    <ligand>
        <name>substrate</name>
    </ligand>
</feature>
<evidence type="ECO:0000256" key="5">
    <source>
        <dbReference type="ARBA" id="ARBA00022694"/>
    </source>
</evidence>
<dbReference type="Gene3D" id="1.10.20.140">
    <property type="match status" value="1"/>
</dbReference>
<evidence type="ECO:0000256" key="7">
    <source>
        <dbReference type="ARBA" id="ARBA00022840"/>
    </source>
</evidence>
<evidence type="ECO:0000256" key="12">
    <source>
        <dbReference type="RuleBase" id="RU003784"/>
    </source>
</evidence>
<dbReference type="PANTHER" id="PTHR11088:SF60">
    <property type="entry name" value="TRNA DIMETHYLALLYLTRANSFERASE"/>
    <property type="match status" value="1"/>
</dbReference>
<dbReference type="EC" id="2.5.1.75" evidence="10"/>
<dbReference type="Proteomes" id="UP000585327">
    <property type="component" value="Unassembled WGS sequence"/>
</dbReference>
<dbReference type="GO" id="GO:0006400">
    <property type="term" value="P:tRNA modification"/>
    <property type="evidence" value="ECO:0007669"/>
    <property type="project" value="TreeGrafter"/>
</dbReference>
<keyword evidence="5 10" id="KW-0819">tRNA processing</keyword>
<gene>
    <name evidence="10 14" type="primary">miaA</name>
    <name evidence="14" type="ORF">H2021_03995</name>
</gene>
<dbReference type="Gene3D" id="3.40.50.300">
    <property type="entry name" value="P-loop containing nucleotide triphosphate hydrolases"/>
    <property type="match status" value="1"/>
</dbReference>
<dbReference type="InterPro" id="IPR018022">
    <property type="entry name" value="IPT"/>
</dbReference>
<evidence type="ECO:0000256" key="13">
    <source>
        <dbReference type="RuleBase" id="RU003785"/>
    </source>
</evidence>
<protein>
    <recommendedName>
        <fullName evidence="10">tRNA dimethylallyltransferase</fullName>
        <ecNumber evidence="10">2.5.1.75</ecNumber>
    </recommendedName>
    <alternativeName>
        <fullName evidence="10">Dimethylallyl diphosphate:tRNA dimethylallyltransferase</fullName>
        <shortName evidence="10">DMAPP:tRNA dimethylallyltransferase</shortName>
        <shortName evidence="10">DMATase</shortName>
    </alternativeName>
    <alternativeName>
        <fullName evidence="10">Isopentenyl-diphosphate:tRNA isopentenyltransferase</fullName>
        <shortName evidence="10">IPP transferase</shortName>
        <shortName evidence="10">IPPT</shortName>
        <shortName evidence="10">IPTase</shortName>
    </alternativeName>
</protein>
<evidence type="ECO:0000256" key="3">
    <source>
        <dbReference type="ARBA" id="ARBA00005842"/>
    </source>
</evidence>
<evidence type="ECO:0000313" key="14">
    <source>
        <dbReference type="EMBL" id="MBA4724362.1"/>
    </source>
</evidence>
<dbReference type="InterPro" id="IPR027417">
    <property type="entry name" value="P-loop_NTPase"/>
</dbReference>
<accession>A0A838YP95</accession>
<evidence type="ECO:0000313" key="15">
    <source>
        <dbReference type="Proteomes" id="UP000585327"/>
    </source>
</evidence>
<comment type="caution">
    <text evidence="10">Lacks conserved residue(s) required for the propagation of feature annotation.</text>
</comment>
<comment type="subunit">
    <text evidence="10">Monomer.</text>
</comment>
<dbReference type="AlphaFoldDB" id="A0A838YP95"/>
<evidence type="ECO:0000256" key="6">
    <source>
        <dbReference type="ARBA" id="ARBA00022741"/>
    </source>
</evidence>
<keyword evidence="4 10" id="KW-0808">Transferase</keyword>
<evidence type="ECO:0000256" key="1">
    <source>
        <dbReference type="ARBA" id="ARBA00001946"/>
    </source>
</evidence>
<dbReference type="Pfam" id="PF01715">
    <property type="entry name" value="IPPT"/>
    <property type="match status" value="1"/>
</dbReference>
<dbReference type="PANTHER" id="PTHR11088">
    <property type="entry name" value="TRNA DIMETHYLALLYLTRANSFERASE"/>
    <property type="match status" value="1"/>
</dbReference>
<dbReference type="SUPFAM" id="SSF52540">
    <property type="entry name" value="P-loop containing nucleoside triphosphate hydrolases"/>
    <property type="match status" value="2"/>
</dbReference>
<keyword evidence="8 10" id="KW-0460">Magnesium</keyword>
<feature type="site" description="Interaction with substrate tRNA" evidence="10">
    <location>
        <position position="105"/>
    </location>
</feature>
<evidence type="ECO:0000256" key="2">
    <source>
        <dbReference type="ARBA" id="ARBA00003213"/>
    </source>
</evidence>
<evidence type="ECO:0000256" key="8">
    <source>
        <dbReference type="ARBA" id="ARBA00022842"/>
    </source>
</evidence>
<evidence type="ECO:0000256" key="11">
    <source>
        <dbReference type="RuleBase" id="RU003783"/>
    </source>
</evidence>
<sequence>MKKLNQKKVVFLLGPTASGKTDLAIKLSKSFDFEIISVDSVMVYKDANIGSAKPPKNVLEKYPHFLVNNKNLTEIYSVAEFCNDSYKLIEEIHSRNKIPFFVGGSMMYFKSLLDGINDMPARDDLYREKLLEESLKKPGYLFNLLLETDPEYAKKIKPNDEKRILRALEVANSSGKTMTENLNESFKKSLKNKYDILQIGIYEEDRTILHKRIKDRLEAMFNEGLIEEVEDIKKNYCIESSHPILSAVNYKQVFDYLDNHINKDELFNKALFASRQLAKRQITWIRSWEDLNLFKINSDEEIKENIKNFL</sequence>
<dbReference type="InterPro" id="IPR039657">
    <property type="entry name" value="Dimethylallyltransferase"/>
</dbReference>
<dbReference type="HAMAP" id="MF_00185">
    <property type="entry name" value="IPP_trans"/>
    <property type="match status" value="1"/>
</dbReference>
<dbReference type="EMBL" id="JACETM010000052">
    <property type="protein sequence ID" value="MBA4724362.1"/>
    <property type="molecule type" value="Genomic_DNA"/>
</dbReference>
<keyword evidence="7 10" id="KW-0067">ATP-binding</keyword>